<evidence type="ECO:0000313" key="1">
    <source>
        <dbReference type="EMBL" id="SNQ29763.1"/>
    </source>
</evidence>
<keyword evidence="2" id="KW-1185">Reference proteome</keyword>
<protein>
    <submittedName>
        <fullName evidence="1">Type IV pilus assembly protein PilP</fullName>
    </submittedName>
</protein>
<accession>A0A217EGY0</accession>
<dbReference type="PIRSF" id="PIRSF016481">
    <property type="entry name" value="Pilus_assembly_PilP"/>
    <property type="match status" value="1"/>
</dbReference>
<dbReference type="PROSITE" id="PS51257">
    <property type="entry name" value="PROKAR_LIPOPROTEIN"/>
    <property type="match status" value="1"/>
</dbReference>
<dbReference type="EMBL" id="FZLN01000003">
    <property type="protein sequence ID" value="SNQ29763.1"/>
    <property type="molecule type" value="Genomic_DNA"/>
</dbReference>
<dbReference type="Gene3D" id="2.30.30.830">
    <property type="match status" value="1"/>
</dbReference>
<dbReference type="Proteomes" id="UP000243463">
    <property type="component" value="Unassembled WGS sequence"/>
</dbReference>
<dbReference type="AlphaFoldDB" id="A0A217EGY0"/>
<reference evidence="2" key="1">
    <citation type="submission" date="2017-06" db="EMBL/GenBank/DDBJ databases">
        <authorList>
            <person name="Varghese N."/>
            <person name="Submissions S."/>
        </authorList>
    </citation>
    <scope>NUCLEOTIDE SEQUENCE [LARGE SCALE GENOMIC DNA]</scope>
    <source>
        <strain evidence="2">ANC 5114</strain>
    </source>
</reference>
<evidence type="ECO:0000313" key="2">
    <source>
        <dbReference type="Proteomes" id="UP000243463"/>
    </source>
</evidence>
<organism evidence="1 2">
    <name type="scientific">Acinetobacter apis</name>
    <dbReference type="NCBI Taxonomy" id="1229165"/>
    <lineage>
        <taxon>Bacteria</taxon>
        <taxon>Pseudomonadati</taxon>
        <taxon>Pseudomonadota</taxon>
        <taxon>Gammaproteobacteria</taxon>
        <taxon>Moraxellales</taxon>
        <taxon>Moraxellaceae</taxon>
        <taxon>Acinetobacter</taxon>
    </lineage>
</organism>
<dbReference type="InterPro" id="IPR007446">
    <property type="entry name" value="PilP"/>
</dbReference>
<name>A0A217EGY0_9GAMM</name>
<dbReference type="Pfam" id="PF04351">
    <property type="entry name" value="PilP"/>
    <property type="match status" value="1"/>
</dbReference>
<dbReference type="RefSeq" id="WP_088823808.1">
    <property type="nucleotide sequence ID" value="NZ_FZLN01000003.1"/>
</dbReference>
<sequence>MLQRLIYVACLVSLVTGCSSRIEDVENQIAEIKKQPPLKADEPPKFDTVPSFQYAAQNLRSPFLPSSLYRELSLNAGKRVYPNLSRQAEPLESFPLESLLMRGTMKNAKGQLIALIQAPTKQVYRVEVGSHLGLNQGRIVGLNSEGLQILEIVSDGQDGYVERPRSLILIGQIS</sequence>
<gene>
    <name evidence="1" type="ORF">SAMN05444584_1732</name>
</gene>
<proteinExistence type="predicted"/>
<dbReference type="OrthoDB" id="5296580at2"/>